<accession>A0A8H5FWA9</accession>
<evidence type="ECO:0000313" key="4">
    <source>
        <dbReference type="Proteomes" id="UP000559256"/>
    </source>
</evidence>
<dbReference type="GO" id="GO:0007166">
    <property type="term" value="P:cell surface receptor signaling pathway"/>
    <property type="evidence" value="ECO:0007669"/>
    <property type="project" value="InterPro"/>
</dbReference>
<feature type="compositionally biased region" description="Basic residues" evidence="2">
    <location>
        <begin position="1"/>
        <end position="10"/>
    </location>
</feature>
<keyword evidence="4" id="KW-1185">Reference proteome</keyword>
<feature type="compositionally biased region" description="Polar residues" evidence="2">
    <location>
        <begin position="15"/>
        <end position="31"/>
    </location>
</feature>
<dbReference type="InterPro" id="IPR036537">
    <property type="entry name" value="Adaptor_Cbl_N_dom_sf"/>
</dbReference>
<protein>
    <submittedName>
        <fullName evidence="3">Uncharacterized protein</fullName>
    </submittedName>
</protein>
<evidence type="ECO:0000256" key="2">
    <source>
        <dbReference type="SAM" id="MobiDB-lite"/>
    </source>
</evidence>
<sequence>MKKAAKRLFRRNPGTPRSSTPAPDIPNQSGLHTLADSALKTATNPTQNVSVTVSDDSSAKKGEVALDVIEKGLVILDVASEWFGPLKAVTGVLDECIKTYKEVIDNKEDLTKLMNDLTEEVQDLEKQRAENQSSEMKQIFEDLKIKLSTVLNETKQRQETSVLQQAIQSGRIAQEVQQFFKDITKAYANCKFKVLLIIARQTSEILKSLIFDKLKPSMKAFHDAQIGGGKA</sequence>
<gene>
    <name evidence="3" type="ORF">D9758_009237</name>
</gene>
<evidence type="ECO:0000256" key="1">
    <source>
        <dbReference type="SAM" id="Coils"/>
    </source>
</evidence>
<keyword evidence="1" id="KW-0175">Coiled coil</keyword>
<feature type="coiled-coil region" evidence="1">
    <location>
        <begin position="100"/>
        <end position="146"/>
    </location>
</feature>
<dbReference type="EMBL" id="JAACJM010000067">
    <property type="protein sequence ID" value="KAF5352135.1"/>
    <property type="molecule type" value="Genomic_DNA"/>
</dbReference>
<evidence type="ECO:0000313" key="3">
    <source>
        <dbReference type="EMBL" id="KAF5352135.1"/>
    </source>
</evidence>
<dbReference type="Gene3D" id="1.20.930.20">
    <property type="entry name" value="Adaptor protein Cbl, N-terminal domain"/>
    <property type="match status" value="1"/>
</dbReference>
<comment type="caution">
    <text evidence="3">The sequence shown here is derived from an EMBL/GenBank/DDBJ whole genome shotgun (WGS) entry which is preliminary data.</text>
</comment>
<reference evidence="3 4" key="1">
    <citation type="journal article" date="2020" name="ISME J.">
        <title>Uncovering the hidden diversity of litter-decomposition mechanisms in mushroom-forming fungi.</title>
        <authorList>
            <person name="Floudas D."/>
            <person name="Bentzer J."/>
            <person name="Ahren D."/>
            <person name="Johansson T."/>
            <person name="Persson P."/>
            <person name="Tunlid A."/>
        </authorList>
    </citation>
    <scope>NUCLEOTIDE SEQUENCE [LARGE SCALE GENOMIC DNA]</scope>
    <source>
        <strain evidence="3 4">CBS 291.85</strain>
    </source>
</reference>
<feature type="region of interest" description="Disordered" evidence="2">
    <location>
        <begin position="1"/>
        <end position="31"/>
    </location>
</feature>
<name>A0A8H5FWA9_9AGAR</name>
<dbReference type="AlphaFoldDB" id="A0A8H5FWA9"/>
<dbReference type="CDD" id="cd21037">
    <property type="entry name" value="MLKL_NTD"/>
    <property type="match status" value="1"/>
</dbReference>
<dbReference type="Proteomes" id="UP000559256">
    <property type="component" value="Unassembled WGS sequence"/>
</dbReference>
<organism evidence="3 4">
    <name type="scientific">Tetrapyrgos nigripes</name>
    <dbReference type="NCBI Taxonomy" id="182062"/>
    <lineage>
        <taxon>Eukaryota</taxon>
        <taxon>Fungi</taxon>
        <taxon>Dikarya</taxon>
        <taxon>Basidiomycota</taxon>
        <taxon>Agaricomycotina</taxon>
        <taxon>Agaricomycetes</taxon>
        <taxon>Agaricomycetidae</taxon>
        <taxon>Agaricales</taxon>
        <taxon>Marasmiineae</taxon>
        <taxon>Marasmiaceae</taxon>
        <taxon>Tetrapyrgos</taxon>
    </lineage>
</organism>
<proteinExistence type="predicted"/>
<dbReference type="InterPro" id="IPR059179">
    <property type="entry name" value="MLKL-like_MCAfunc"/>
</dbReference>